<dbReference type="InterPro" id="IPR000792">
    <property type="entry name" value="Tscrpt_reg_LuxR_C"/>
</dbReference>
<organism evidence="4">
    <name type="scientific">blood disease bacterium A2-HR MARDI</name>
    <dbReference type="NCBI Taxonomy" id="1944648"/>
    <lineage>
        <taxon>Bacteria</taxon>
        <taxon>Pseudomonadati</taxon>
        <taxon>Pseudomonadota</taxon>
        <taxon>Betaproteobacteria</taxon>
        <taxon>Burkholderiales</taxon>
        <taxon>Burkholderiaceae</taxon>
        <taxon>Ralstonia</taxon>
        <taxon>Ralstonia solanacearum species complex</taxon>
    </lineage>
</organism>
<dbReference type="GO" id="GO:0006355">
    <property type="term" value="P:regulation of DNA-templated transcription"/>
    <property type="evidence" value="ECO:0007669"/>
    <property type="project" value="InterPro"/>
</dbReference>
<sequence length="431" mass="47089">MLSFAKELPITTEVAQEKKEKHSDSGAMPHISDGAAAQPQPSQLYAPGAIMLQRLSDDAEFHRLVDTIYESVLDPAQMPIALALLSVYAGAESAHYFVWDKHADAPRNGASSGWCHNCPQAGHCHEFCRDPQLLRSDAADYCTGAPIDIDANSTHPIAGMTLMDTPELCVTMRLRTRDDASEVSALERKQRLERVLPHLQRAARMQQRNQELNELAALGMAGLDTLDFGVMVIESGMRVKYANAWVRAMVTEDDRLSLDGGTLRSADHSHDAALRNLIEQASGSIGVQGAAGSWMYLARDGRPVPFIATPLTPSDDAVRPAWKSPLALVLVGNSETRSVMDAGVLASLFGLTNKECIVAARLAAGETLQEIADREFLSLHTVRVHIRDILRKTGTHRQSELVRLLHLLPSVDLERAGAATPASRRRPRLHA</sequence>
<dbReference type="PROSITE" id="PS50043">
    <property type="entry name" value="HTH_LUXR_2"/>
    <property type="match status" value="1"/>
</dbReference>
<dbReference type="EMBL" id="CP019912">
    <property type="protein sequence ID" value="AQW31980.1"/>
    <property type="molecule type" value="Genomic_DNA"/>
</dbReference>
<dbReference type="Gene3D" id="1.10.10.10">
    <property type="entry name" value="Winged helix-like DNA-binding domain superfamily/Winged helix DNA-binding domain"/>
    <property type="match status" value="1"/>
</dbReference>
<dbReference type="Proteomes" id="UP000189628">
    <property type="component" value="Plasmid unnamed"/>
</dbReference>
<dbReference type="AlphaFoldDB" id="A0A1U9VMS3"/>
<dbReference type="InterPro" id="IPR039420">
    <property type="entry name" value="WalR-like"/>
</dbReference>
<proteinExistence type="predicted"/>
<evidence type="ECO:0000256" key="1">
    <source>
        <dbReference type="ARBA" id="ARBA00023125"/>
    </source>
</evidence>
<dbReference type="GO" id="GO:0003677">
    <property type="term" value="F:DNA binding"/>
    <property type="evidence" value="ECO:0007669"/>
    <property type="project" value="UniProtKB-KW"/>
</dbReference>
<keyword evidence="4" id="KW-0614">Plasmid</keyword>
<reference evidence="4" key="1">
    <citation type="submission" date="2017-02" db="EMBL/GenBank/DDBJ databases">
        <title>Blood Disease Bacterium A2-HR MARDI.</title>
        <authorList>
            <person name="Badrun R."/>
            <person name="Abu Bakar N."/>
            <person name="Laboh R."/>
        </authorList>
    </citation>
    <scope>NUCLEOTIDE SEQUENCE [LARGE SCALE GENOMIC DNA]</scope>
    <source>
        <strain evidence="4">A2-HR MARDI</strain>
        <plasmid evidence="4">unnamed</plasmid>
    </source>
</reference>
<feature type="compositionally biased region" description="Basic and acidic residues" evidence="2">
    <location>
        <begin position="15"/>
        <end position="24"/>
    </location>
</feature>
<geneLocation type="plasmid" evidence="4">
    <name>unnamed</name>
</geneLocation>
<name>A0A1U9VMS3_9RALS</name>
<feature type="region of interest" description="Disordered" evidence="2">
    <location>
        <begin position="14"/>
        <end position="39"/>
    </location>
</feature>
<dbReference type="SUPFAM" id="SSF46894">
    <property type="entry name" value="C-terminal effector domain of the bipartite response regulators"/>
    <property type="match status" value="1"/>
</dbReference>
<dbReference type="InterPro" id="IPR036388">
    <property type="entry name" value="WH-like_DNA-bd_sf"/>
</dbReference>
<dbReference type="SMART" id="SM00421">
    <property type="entry name" value="HTH_LUXR"/>
    <property type="match status" value="1"/>
</dbReference>
<dbReference type="CDD" id="cd06170">
    <property type="entry name" value="LuxR_C_like"/>
    <property type="match status" value="1"/>
</dbReference>
<protein>
    <submittedName>
        <fullName evidence="4">Helix-turn-helix transcriptional regulator</fullName>
    </submittedName>
</protein>
<dbReference type="Pfam" id="PF00196">
    <property type="entry name" value="GerE"/>
    <property type="match status" value="1"/>
</dbReference>
<gene>
    <name evidence="4" type="ORF">B0B51_18860</name>
</gene>
<dbReference type="PRINTS" id="PR00038">
    <property type="entry name" value="HTHLUXR"/>
</dbReference>
<dbReference type="PANTHER" id="PTHR43214:SF43">
    <property type="entry name" value="TWO-COMPONENT RESPONSE REGULATOR"/>
    <property type="match status" value="1"/>
</dbReference>
<dbReference type="PANTHER" id="PTHR43214">
    <property type="entry name" value="TWO-COMPONENT RESPONSE REGULATOR"/>
    <property type="match status" value="1"/>
</dbReference>
<evidence type="ECO:0000256" key="2">
    <source>
        <dbReference type="SAM" id="MobiDB-lite"/>
    </source>
</evidence>
<dbReference type="InterPro" id="IPR016032">
    <property type="entry name" value="Sig_transdc_resp-reg_C-effctor"/>
</dbReference>
<feature type="domain" description="HTH luxR-type" evidence="3">
    <location>
        <begin position="344"/>
        <end position="409"/>
    </location>
</feature>
<evidence type="ECO:0000259" key="3">
    <source>
        <dbReference type="PROSITE" id="PS50043"/>
    </source>
</evidence>
<keyword evidence="1" id="KW-0238">DNA-binding</keyword>
<evidence type="ECO:0000313" key="4">
    <source>
        <dbReference type="EMBL" id="AQW31980.1"/>
    </source>
</evidence>
<accession>A0A1U9VMS3</accession>